<accession>A0AC58TJT2</accession>
<dbReference type="RefSeq" id="XP_075097489.1">
    <property type="nucleotide sequence ID" value="XM_075241388.1"/>
</dbReference>
<protein>
    <submittedName>
        <fullName evidence="2">Uncharacterized protein LOC107814353</fullName>
    </submittedName>
</protein>
<sequence length="363" mass="42733">MMERGKGESEKGKAIKLSVMRPTYRPPRGRGRGRASAEGRGNNILAQMGSQKLIVANIAGGNTDHPLYKEFMDFIQSKKVEGTSSNVPIYFSVISEDSNENLEVYNRKDTKELIILWEQSDLKWKDNPWKLMTRYFDIASYATPAYKYRMHYEIILSTTGSAEIQHYYPTNTKKTYSFSKIIIKKIIPADEWGMSTLKDREYTHPVQKVSVKFNYWDYVESFNKTFLYENPNRKHSWFVKLCSNMNNPQIPNWFFKWWKLYGPSLEILPPLFKSLYTQWVDISPKIISLQKDNIFYDGIAAMYFFIEFSIPWIMKWDVEIGYTSKGVPCLQIIVYNKFWTKLVQTNQQEKLFGEELIQQIKDN</sequence>
<organism evidence="1 2">
    <name type="scientific">Nicotiana tabacum</name>
    <name type="common">Common tobacco</name>
    <dbReference type="NCBI Taxonomy" id="4097"/>
    <lineage>
        <taxon>Eukaryota</taxon>
        <taxon>Viridiplantae</taxon>
        <taxon>Streptophyta</taxon>
        <taxon>Embryophyta</taxon>
        <taxon>Tracheophyta</taxon>
        <taxon>Spermatophyta</taxon>
        <taxon>Magnoliopsida</taxon>
        <taxon>eudicotyledons</taxon>
        <taxon>Gunneridae</taxon>
        <taxon>Pentapetalae</taxon>
        <taxon>asterids</taxon>
        <taxon>lamiids</taxon>
        <taxon>Solanales</taxon>
        <taxon>Solanaceae</taxon>
        <taxon>Nicotianoideae</taxon>
        <taxon>Nicotianeae</taxon>
        <taxon>Nicotiana</taxon>
    </lineage>
</organism>
<reference evidence="1" key="1">
    <citation type="journal article" date="2014" name="Nat. Commun.">
        <title>The tobacco genome sequence and its comparison with those of tomato and potato.</title>
        <authorList>
            <person name="Sierro N."/>
            <person name="Battey J.N."/>
            <person name="Ouadi S."/>
            <person name="Bakaher N."/>
            <person name="Bovet L."/>
            <person name="Willig A."/>
            <person name="Goepfert S."/>
            <person name="Peitsch M.C."/>
            <person name="Ivanov N.V."/>
        </authorList>
    </citation>
    <scope>NUCLEOTIDE SEQUENCE [LARGE SCALE GENOMIC DNA]</scope>
</reference>
<reference evidence="2" key="2">
    <citation type="submission" date="2025-08" db="UniProtKB">
        <authorList>
            <consortium name="RefSeq"/>
        </authorList>
    </citation>
    <scope>IDENTIFICATION</scope>
    <source>
        <tissue evidence="2">Leaf</tissue>
    </source>
</reference>
<keyword evidence="1" id="KW-1185">Reference proteome</keyword>
<evidence type="ECO:0000313" key="1">
    <source>
        <dbReference type="Proteomes" id="UP000790787"/>
    </source>
</evidence>
<evidence type="ECO:0000313" key="2">
    <source>
        <dbReference type="RefSeq" id="XP_075097489.1"/>
    </source>
</evidence>
<gene>
    <name evidence="2" type="primary">LOC107814353</name>
</gene>
<dbReference type="Proteomes" id="UP000790787">
    <property type="component" value="Chromosome 20"/>
</dbReference>
<name>A0AC58TJT2_TOBAC</name>
<proteinExistence type="predicted"/>